<evidence type="ECO:0000259" key="1">
    <source>
        <dbReference type="Pfam" id="PF12697"/>
    </source>
</evidence>
<sequence length="241" mass="25675">MRGAVFDGIVGRLSPEFACFAPDLPGHGKAAHLPPDIDSCAKVLADCIASCGAERPVIIGWSMGAATALRYIAQHGTAGISGLVTVDMSPRVMPAPDWPHGLRGETQDSVAAARRRFDSDWEGVTHGIAATMFASRAGATGLSRQKAQTLIASHDPDKMRALWDDLLAFDERAVIPLIDVPYLVCSGAQSRVYAEGAAAWLCAHAPQARRHVFRQSGHSPHLEEPEAFADTIARFARAVTG</sequence>
<protein>
    <submittedName>
        <fullName evidence="2">BioH protein</fullName>
    </submittedName>
</protein>
<dbReference type="Pfam" id="PF12697">
    <property type="entry name" value="Abhydrolase_6"/>
    <property type="match status" value="1"/>
</dbReference>
<gene>
    <name evidence="2" type="ORF">OA50_03847</name>
</gene>
<dbReference type="AlphaFoldDB" id="A0A0B3SMC3"/>
<evidence type="ECO:0000313" key="3">
    <source>
        <dbReference type="Proteomes" id="UP000030960"/>
    </source>
</evidence>
<organism evidence="2 3">
    <name type="scientific">Mameliella alba</name>
    <dbReference type="NCBI Taxonomy" id="561184"/>
    <lineage>
        <taxon>Bacteria</taxon>
        <taxon>Pseudomonadati</taxon>
        <taxon>Pseudomonadota</taxon>
        <taxon>Alphaproteobacteria</taxon>
        <taxon>Rhodobacterales</taxon>
        <taxon>Roseobacteraceae</taxon>
        <taxon>Mameliella</taxon>
    </lineage>
</organism>
<comment type="caution">
    <text evidence="2">The sequence shown here is derived from an EMBL/GenBank/DDBJ whole genome shotgun (WGS) entry which is preliminary data.</text>
</comment>
<feature type="domain" description="AB hydrolase-1" evidence="1">
    <location>
        <begin position="10"/>
        <end position="230"/>
    </location>
</feature>
<dbReference type="PANTHER" id="PTHR43194:SF2">
    <property type="entry name" value="PEROXISOMAL MEMBRANE PROTEIN LPX1"/>
    <property type="match status" value="1"/>
</dbReference>
<name>A0A0B3SMC3_9RHOB</name>
<keyword evidence="3" id="KW-1185">Reference proteome</keyword>
<dbReference type="InterPro" id="IPR000073">
    <property type="entry name" value="AB_hydrolase_1"/>
</dbReference>
<reference evidence="2 3" key="1">
    <citation type="submission" date="2014-10" db="EMBL/GenBank/DDBJ databases">
        <title>Genome sequence of Ponticoccus sp. strain UMTAT08 isolated from clonal culture of toxic dinoflagellate Alexandrium tamiyavanichii.</title>
        <authorList>
            <person name="Gan H.Y."/>
            <person name="Muhd D.-D."/>
            <person name="Mohd Noor M.E."/>
            <person name="Yeong Y.S."/>
            <person name="Usup G."/>
        </authorList>
    </citation>
    <scope>NUCLEOTIDE SEQUENCE [LARGE SCALE GENOMIC DNA]</scope>
    <source>
        <strain evidence="2 3">UMTAT08</strain>
    </source>
</reference>
<dbReference type="Gene3D" id="3.40.50.1820">
    <property type="entry name" value="alpha/beta hydrolase"/>
    <property type="match status" value="1"/>
</dbReference>
<dbReference type="InterPro" id="IPR029058">
    <property type="entry name" value="AB_hydrolase_fold"/>
</dbReference>
<dbReference type="PANTHER" id="PTHR43194">
    <property type="entry name" value="HYDROLASE ALPHA/BETA FOLD FAMILY"/>
    <property type="match status" value="1"/>
</dbReference>
<dbReference type="InterPro" id="IPR050228">
    <property type="entry name" value="Carboxylesterase_BioH"/>
</dbReference>
<dbReference type="Proteomes" id="UP000030960">
    <property type="component" value="Unassembled WGS sequence"/>
</dbReference>
<dbReference type="SUPFAM" id="SSF53474">
    <property type="entry name" value="alpha/beta-Hydrolases"/>
    <property type="match status" value="1"/>
</dbReference>
<evidence type="ECO:0000313" key="2">
    <source>
        <dbReference type="EMBL" id="KHQ51684.1"/>
    </source>
</evidence>
<dbReference type="EMBL" id="JSUQ01000016">
    <property type="protein sequence ID" value="KHQ51684.1"/>
    <property type="molecule type" value="Genomic_DNA"/>
</dbReference>
<proteinExistence type="predicted"/>
<accession>A0A0B3SMC3</accession>